<dbReference type="InParanoid" id="A0A1Y2D9F9"/>
<organism evidence="2 3">
    <name type="scientific">Pseudomassariella vexata</name>
    <dbReference type="NCBI Taxonomy" id="1141098"/>
    <lineage>
        <taxon>Eukaryota</taxon>
        <taxon>Fungi</taxon>
        <taxon>Dikarya</taxon>
        <taxon>Ascomycota</taxon>
        <taxon>Pezizomycotina</taxon>
        <taxon>Sordariomycetes</taxon>
        <taxon>Xylariomycetidae</taxon>
        <taxon>Amphisphaeriales</taxon>
        <taxon>Pseudomassariaceae</taxon>
        <taxon>Pseudomassariella</taxon>
    </lineage>
</organism>
<feature type="signal peptide" evidence="1">
    <location>
        <begin position="1"/>
        <end position="22"/>
    </location>
</feature>
<evidence type="ECO:0000313" key="3">
    <source>
        <dbReference type="Proteomes" id="UP000193689"/>
    </source>
</evidence>
<dbReference type="Pfam" id="PF25312">
    <property type="entry name" value="Allergen_Asp_f_4"/>
    <property type="match status" value="1"/>
</dbReference>
<proteinExistence type="predicted"/>
<gene>
    <name evidence="2" type="ORF">BCR38DRAFT_126190</name>
</gene>
<feature type="chain" id="PRO_5012327510" description="Allergen Asp f 4" evidence="1">
    <location>
        <begin position="23"/>
        <end position="324"/>
    </location>
</feature>
<dbReference type="InterPro" id="IPR038903">
    <property type="entry name" value="Allergen_Asp_f_4"/>
</dbReference>
<dbReference type="PANTHER" id="PTHR42039:SF1">
    <property type="entry name" value="PUTATIVE (AFU_ORTHOLOGUE AFUA_3G02940)-RELATED"/>
    <property type="match status" value="1"/>
</dbReference>
<comment type="caution">
    <text evidence="2">The sequence shown here is derived from an EMBL/GenBank/DDBJ whole genome shotgun (WGS) entry which is preliminary data.</text>
</comment>
<dbReference type="EMBL" id="MCFJ01000028">
    <property type="protein sequence ID" value="ORY55285.1"/>
    <property type="molecule type" value="Genomic_DNA"/>
</dbReference>
<protein>
    <recommendedName>
        <fullName evidence="4">Allergen Asp f 4</fullName>
    </recommendedName>
</protein>
<dbReference type="PANTHER" id="PTHR42039">
    <property type="entry name" value="PUTATIVE (AFU_ORTHOLOGUE AFUA_3G02940)-RELATED"/>
    <property type="match status" value="1"/>
</dbReference>
<dbReference type="GO" id="GO:0019863">
    <property type="term" value="F:IgE binding"/>
    <property type="evidence" value="ECO:0007669"/>
    <property type="project" value="InterPro"/>
</dbReference>
<dbReference type="OrthoDB" id="118256at2759"/>
<dbReference type="RefSeq" id="XP_040709556.1">
    <property type="nucleotide sequence ID" value="XM_040853515.1"/>
</dbReference>
<keyword evidence="3" id="KW-1185">Reference proteome</keyword>
<dbReference type="GO" id="GO:0005576">
    <property type="term" value="C:extracellular region"/>
    <property type="evidence" value="ECO:0007669"/>
    <property type="project" value="InterPro"/>
</dbReference>
<dbReference type="GeneID" id="63769727"/>
<evidence type="ECO:0008006" key="4">
    <source>
        <dbReference type="Google" id="ProtNLM"/>
    </source>
</evidence>
<dbReference type="AlphaFoldDB" id="A0A1Y2D9F9"/>
<accession>A0A1Y2D9F9</accession>
<evidence type="ECO:0000256" key="1">
    <source>
        <dbReference type="SAM" id="SignalP"/>
    </source>
</evidence>
<name>A0A1Y2D9F9_9PEZI</name>
<dbReference type="Proteomes" id="UP000193689">
    <property type="component" value="Unassembled WGS sequence"/>
</dbReference>
<keyword evidence="1" id="KW-0732">Signal</keyword>
<sequence>MQLSKSVLLLTALSAGTVSGRAAHKHKHRHADLHEERSLGDKVVAVIDGATVTWENTYSGETGAPVASSYTATPTTTKVKADDVKASSTATYSASSSAAATSAASSGDSSPVYTEYTEFCSAAAKAKRATAAQIAYTGNTGTSDDWGCNMQLVAADIADQYDYTIKVTGQNTESWKFVCWNKIGPDGLIDGWYNHTAVSFDLAPGATQYVAFQANSQGACASQPGNEIETDSYGGFVTTWFEFDFANESNDNWSGADVSSIQAEAAGTSVYGMRACSGDVCSTIGADMSILDNAFSNALKLADGLGLNLPAGPVSIDVVIDYSP</sequence>
<reference evidence="2 3" key="1">
    <citation type="submission" date="2016-07" db="EMBL/GenBank/DDBJ databases">
        <title>Pervasive Adenine N6-methylation of Active Genes in Fungi.</title>
        <authorList>
            <consortium name="DOE Joint Genome Institute"/>
            <person name="Mondo S.J."/>
            <person name="Dannebaum R.O."/>
            <person name="Kuo R.C."/>
            <person name="Labutti K."/>
            <person name="Haridas S."/>
            <person name="Kuo A."/>
            <person name="Salamov A."/>
            <person name="Ahrendt S.R."/>
            <person name="Lipzen A."/>
            <person name="Sullivan W."/>
            <person name="Andreopoulos W.B."/>
            <person name="Clum A."/>
            <person name="Lindquist E."/>
            <person name="Daum C."/>
            <person name="Ramamoorthy G.K."/>
            <person name="Gryganskyi A."/>
            <person name="Culley D."/>
            <person name="Magnuson J.K."/>
            <person name="James T.Y."/>
            <person name="O'Malley M.A."/>
            <person name="Stajich J.E."/>
            <person name="Spatafora J.W."/>
            <person name="Visel A."/>
            <person name="Grigoriev I.V."/>
        </authorList>
    </citation>
    <scope>NUCLEOTIDE SEQUENCE [LARGE SCALE GENOMIC DNA]</scope>
    <source>
        <strain evidence="2 3">CBS 129021</strain>
    </source>
</reference>
<evidence type="ECO:0000313" key="2">
    <source>
        <dbReference type="EMBL" id="ORY55285.1"/>
    </source>
</evidence>